<evidence type="ECO:0000256" key="6">
    <source>
        <dbReference type="RuleBase" id="RU363058"/>
    </source>
</evidence>
<keyword evidence="8" id="KW-1185">Reference proteome</keyword>
<evidence type="ECO:0000256" key="4">
    <source>
        <dbReference type="ARBA" id="ARBA00022989"/>
    </source>
</evidence>
<feature type="transmembrane region" description="Helical" evidence="6">
    <location>
        <begin position="333"/>
        <end position="352"/>
    </location>
</feature>
<reference evidence="7 8" key="1">
    <citation type="submission" date="2024-10" db="EMBL/GenBank/DDBJ databases">
        <title>The Natural Products Discovery Center: Release of the First 8490 Sequenced Strains for Exploring Actinobacteria Biosynthetic Diversity.</title>
        <authorList>
            <person name="Kalkreuter E."/>
            <person name="Kautsar S.A."/>
            <person name="Yang D."/>
            <person name="Bader C.D."/>
            <person name="Teijaro C.N."/>
            <person name="Fluegel L."/>
            <person name="Davis C.M."/>
            <person name="Simpson J.R."/>
            <person name="Lauterbach L."/>
            <person name="Steele A.D."/>
            <person name="Gui C."/>
            <person name="Meng S."/>
            <person name="Li G."/>
            <person name="Viehrig K."/>
            <person name="Ye F."/>
            <person name="Su P."/>
            <person name="Kiefer A.F."/>
            <person name="Nichols A."/>
            <person name="Cepeda A.J."/>
            <person name="Yan W."/>
            <person name="Fan B."/>
            <person name="Jiang Y."/>
            <person name="Adhikari A."/>
            <person name="Zheng C.-J."/>
            <person name="Schuster L."/>
            <person name="Cowan T.M."/>
            <person name="Smanski M.J."/>
            <person name="Chevrette M.G."/>
            <person name="De Carvalho L.P.S."/>
            <person name="Shen B."/>
        </authorList>
    </citation>
    <scope>NUCLEOTIDE SEQUENCE [LARGE SCALE GENOMIC DNA]</scope>
    <source>
        <strain evidence="7 8">NPDC020602</strain>
    </source>
</reference>
<gene>
    <name evidence="7" type="ORF">ACH407_26755</name>
</gene>
<protein>
    <recommendedName>
        <fullName evidence="6">Phosphate transporter</fullName>
    </recommendedName>
</protein>
<comment type="caution">
    <text evidence="7">The sequence shown here is derived from an EMBL/GenBank/DDBJ whole genome shotgun (WGS) entry which is preliminary data.</text>
</comment>
<proteinExistence type="inferred from homology"/>
<feature type="transmembrane region" description="Helical" evidence="6">
    <location>
        <begin position="307"/>
        <end position="327"/>
    </location>
</feature>
<feature type="transmembrane region" description="Helical" evidence="6">
    <location>
        <begin position="132"/>
        <end position="153"/>
    </location>
</feature>
<evidence type="ECO:0000256" key="3">
    <source>
        <dbReference type="ARBA" id="ARBA00022692"/>
    </source>
</evidence>
<evidence type="ECO:0000313" key="7">
    <source>
        <dbReference type="EMBL" id="MFI1717160.1"/>
    </source>
</evidence>
<feature type="transmembrane region" description="Helical" evidence="6">
    <location>
        <begin position="219"/>
        <end position="240"/>
    </location>
</feature>
<feature type="transmembrane region" description="Helical" evidence="6">
    <location>
        <begin position="196"/>
        <end position="213"/>
    </location>
</feature>
<name>A0ABW7UFW5_9ACTN</name>
<evidence type="ECO:0000256" key="5">
    <source>
        <dbReference type="ARBA" id="ARBA00023136"/>
    </source>
</evidence>
<feature type="transmembrane region" description="Helical" evidence="6">
    <location>
        <begin position="45"/>
        <end position="61"/>
    </location>
</feature>
<sequence length="422" mass="42549">MEHITLLLAIVVVTALVFDFTNGFHDTANAMATTISTGALKPKTAVAMSAVLNLVGAFLSVEVAKTISKGLVNEEGIQPEVILAALVGAILWNLVTWLVGLPSSSSHALMGGLIGATVASIGVSGVHGEVVVSKVLIPAVAAPIVAGIASMLATKLTYRIGARTDEKDTAKGYRVGQIASAGLVSLAHGTNDAQKTMGIITLALVAGGTLAPGSNPPVWVIVSAGLAIALGTYLGGWRIIRTMGKGLTDLQPQQGFAAQTSAATTILASSHLGFSLSTTHVVSGGVMGAGLGRKGGVVRWSTATRMFVAWGLTLPAAGLVGAGAEYVARQGDWGVYVVAAFLIASCVGIWLVSRRQVVDHTNVNDVENDAEAEAAGVVTTAIAAVTPPPAGSVAAVADEDLKTTIPAPVPTDPAAPPAPAAV</sequence>
<comment type="subcellular location">
    <subcellularLocation>
        <location evidence="1 6">Membrane</location>
        <topology evidence="1 6">Multi-pass membrane protein</topology>
    </subcellularLocation>
</comment>
<dbReference type="PANTHER" id="PTHR11101">
    <property type="entry name" value="PHOSPHATE TRANSPORTER"/>
    <property type="match status" value="1"/>
</dbReference>
<dbReference type="InterPro" id="IPR001204">
    <property type="entry name" value="Phos_transporter"/>
</dbReference>
<evidence type="ECO:0000256" key="1">
    <source>
        <dbReference type="ARBA" id="ARBA00004141"/>
    </source>
</evidence>
<dbReference type="EMBL" id="JBIRUI010000013">
    <property type="protein sequence ID" value="MFI1717160.1"/>
    <property type="molecule type" value="Genomic_DNA"/>
</dbReference>
<feature type="transmembrane region" description="Helical" evidence="6">
    <location>
        <begin position="81"/>
        <end position="101"/>
    </location>
</feature>
<evidence type="ECO:0000256" key="2">
    <source>
        <dbReference type="ARBA" id="ARBA00022448"/>
    </source>
</evidence>
<keyword evidence="4 6" id="KW-1133">Transmembrane helix</keyword>
<dbReference type="Pfam" id="PF01384">
    <property type="entry name" value="PHO4"/>
    <property type="match status" value="1"/>
</dbReference>
<keyword evidence="3 6" id="KW-0812">Transmembrane</keyword>
<feature type="transmembrane region" description="Helical" evidence="6">
    <location>
        <begin position="6"/>
        <end position="24"/>
    </location>
</feature>
<dbReference type="Proteomes" id="UP001611339">
    <property type="component" value="Unassembled WGS sequence"/>
</dbReference>
<dbReference type="PANTHER" id="PTHR11101:SF54">
    <property type="entry name" value="LOW-AFFINITY INORGANIC PHOSPHATE TRANSPORTER-RELATED"/>
    <property type="match status" value="1"/>
</dbReference>
<evidence type="ECO:0000313" key="8">
    <source>
        <dbReference type="Proteomes" id="UP001611339"/>
    </source>
</evidence>
<keyword evidence="2 6" id="KW-0813">Transport</keyword>
<organism evidence="7 8">
    <name type="scientific">Streptomyces litmocidini</name>
    <dbReference type="NCBI Taxonomy" id="67318"/>
    <lineage>
        <taxon>Bacteria</taxon>
        <taxon>Bacillati</taxon>
        <taxon>Actinomycetota</taxon>
        <taxon>Actinomycetes</taxon>
        <taxon>Kitasatosporales</taxon>
        <taxon>Streptomycetaceae</taxon>
        <taxon>Streptomyces</taxon>
    </lineage>
</organism>
<feature type="transmembrane region" description="Helical" evidence="6">
    <location>
        <begin position="108"/>
        <end position="126"/>
    </location>
</feature>
<dbReference type="RefSeq" id="WP_359591754.1">
    <property type="nucleotide sequence ID" value="NZ_JBEYXG010000043.1"/>
</dbReference>
<accession>A0ABW7UFW5</accession>
<keyword evidence="5 6" id="KW-0472">Membrane</keyword>
<comment type="similarity">
    <text evidence="6">Belongs to the inorganic phosphate transporter (PiT) (TC 2.A.20) family.</text>
</comment>
<keyword evidence="6" id="KW-0592">Phosphate transport</keyword>